<dbReference type="Pfam" id="PF04149">
    <property type="entry name" value="DUF397"/>
    <property type="match status" value="1"/>
</dbReference>
<accession>A0A2A2D461</accession>
<dbReference type="AlphaFoldDB" id="A0A2A2D461"/>
<reference evidence="2 3" key="1">
    <citation type="submission" date="2017-08" db="EMBL/GenBank/DDBJ databases">
        <title>Genome sequence of Streptomyces albireticuli NRRL B-1670.</title>
        <authorList>
            <person name="Graham D.E."/>
            <person name="Mahan K.M."/>
            <person name="Klingeman D.M."/>
            <person name="Hettich R.L."/>
            <person name="Parry R.J."/>
            <person name="Spain J.C."/>
        </authorList>
    </citation>
    <scope>NUCLEOTIDE SEQUENCE [LARGE SCALE GENOMIC DNA]</scope>
    <source>
        <strain evidence="2 3">NRRL B-1670</strain>
    </source>
</reference>
<name>A0A2A2D461_9ACTN</name>
<dbReference type="EMBL" id="NSJV01000472">
    <property type="protein sequence ID" value="PAU46301.1"/>
    <property type="molecule type" value="Genomic_DNA"/>
</dbReference>
<evidence type="ECO:0000259" key="1">
    <source>
        <dbReference type="Pfam" id="PF04149"/>
    </source>
</evidence>
<organism evidence="2 3">
    <name type="scientific">Streptomyces albireticuli</name>
    <dbReference type="NCBI Taxonomy" id="1940"/>
    <lineage>
        <taxon>Bacteria</taxon>
        <taxon>Bacillati</taxon>
        <taxon>Actinomycetota</taxon>
        <taxon>Actinomycetes</taxon>
        <taxon>Kitasatosporales</taxon>
        <taxon>Streptomycetaceae</taxon>
        <taxon>Streptomyces</taxon>
    </lineage>
</organism>
<comment type="caution">
    <text evidence="2">The sequence shown here is derived from an EMBL/GenBank/DDBJ whole genome shotgun (WGS) entry which is preliminary data.</text>
</comment>
<dbReference type="InterPro" id="IPR007278">
    <property type="entry name" value="DUF397"/>
</dbReference>
<evidence type="ECO:0000313" key="2">
    <source>
        <dbReference type="EMBL" id="PAU46301.1"/>
    </source>
</evidence>
<dbReference type="RefSeq" id="WP_095583189.1">
    <property type="nucleotide sequence ID" value="NZ_JAJQQQ010000003.1"/>
</dbReference>
<keyword evidence="3" id="KW-1185">Reference proteome</keyword>
<proteinExistence type="predicted"/>
<feature type="domain" description="DUF397" evidence="1">
    <location>
        <begin position="6"/>
        <end position="56"/>
    </location>
</feature>
<protein>
    <submittedName>
        <fullName evidence="2">DUF397 domain-containing protein</fullName>
    </submittedName>
</protein>
<sequence>MGIALDWQKSSFSSSGAECVEVTRHSGGAYFRESDEPDVALAISRAELKAFLRGIKTEAFDRQPALCGTTD</sequence>
<dbReference type="Proteomes" id="UP000218944">
    <property type="component" value="Unassembled WGS sequence"/>
</dbReference>
<evidence type="ECO:0000313" key="3">
    <source>
        <dbReference type="Proteomes" id="UP000218944"/>
    </source>
</evidence>
<gene>
    <name evidence="2" type="ORF">CK936_24800</name>
</gene>